<evidence type="ECO:0000259" key="3">
    <source>
        <dbReference type="PROSITE" id="PS50801"/>
    </source>
</evidence>
<accession>A0A9Q9IT53</accession>
<feature type="domain" description="STAS" evidence="3">
    <location>
        <begin position="3"/>
        <end position="112"/>
    </location>
</feature>
<dbReference type="Pfam" id="PF01740">
    <property type="entry name" value="STAS"/>
    <property type="match status" value="1"/>
</dbReference>
<dbReference type="SUPFAM" id="SSF52091">
    <property type="entry name" value="SpoIIaa-like"/>
    <property type="match status" value="1"/>
</dbReference>
<protein>
    <recommendedName>
        <fullName evidence="2">Anti-sigma factor antagonist</fullName>
    </recommendedName>
</protein>
<evidence type="ECO:0000256" key="2">
    <source>
        <dbReference type="RuleBase" id="RU003749"/>
    </source>
</evidence>
<name>A0A9Q9IT53_9ACTN</name>
<proteinExistence type="inferred from homology"/>
<reference evidence="4" key="1">
    <citation type="submission" date="2021-04" db="EMBL/GenBank/DDBJ databases">
        <title>Dactylosporangium aurantiacum NRRL B-8018 full assembly.</title>
        <authorList>
            <person name="Hartkoorn R.C."/>
            <person name="Beaudoing E."/>
            <person name="Hot D."/>
        </authorList>
    </citation>
    <scope>NUCLEOTIDE SEQUENCE</scope>
    <source>
        <strain evidence="4">NRRL B-8018</strain>
    </source>
</reference>
<evidence type="ECO:0000313" key="4">
    <source>
        <dbReference type="EMBL" id="UWZ58984.1"/>
    </source>
</evidence>
<dbReference type="Proteomes" id="UP001058003">
    <property type="component" value="Chromosome"/>
</dbReference>
<dbReference type="EMBL" id="CP073767">
    <property type="protein sequence ID" value="UWZ58984.1"/>
    <property type="molecule type" value="Genomic_DNA"/>
</dbReference>
<dbReference type="InterPro" id="IPR036513">
    <property type="entry name" value="STAS_dom_sf"/>
</dbReference>
<sequence>MDLSLTILPAERCTVVQVAGVLDLGTLPELRTCLEQVIDDGALRIVLDLAGVRLIDSSALGALVSASQQLRQRSGLLCLACVQPLVRRVLELTSVDRLIDVHDTVAAAQASMAADETR</sequence>
<dbReference type="RefSeq" id="WP_052387417.1">
    <property type="nucleotide sequence ID" value="NZ_CP073767.1"/>
</dbReference>
<dbReference type="PANTHER" id="PTHR33495:SF2">
    <property type="entry name" value="ANTI-SIGMA FACTOR ANTAGONIST TM_1081-RELATED"/>
    <property type="match status" value="1"/>
</dbReference>
<dbReference type="GO" id="GO:0043856">
    <property type="term" value="F:anti-sigma factor antagonist activity"/>
    <property type="evidence" value="ECO:0007669"/>
    <property type="project" value="InterPro"/>
</dbReference>
<dbReference type="AlphaFoldDB" id="A0A9Q9IT53"/>
<dbReference type="KEGG" id="daur:Daura_24155"/>
<dbReference type="InterPro" id="IPR003658">
    <property type="entry name" value="Anti-sigma_ant"/>
</dbReference>
<dbReference type="InterPro" id="IPR002645">
    <property type="entry name" value="STAS_dom"/>
</dbReference>
<comment type="similarity">
    <text evidence="1 2">Belongs to the anti-sigma-factor antagonist family.</text>
</comment>
<dbReference type="NCBIfam" id="TIGR00377">
    <property type="entry name" value="ant_ant_sig"/>
    <property type="match status" value="1"/>
</dbReference>
<evidence type="ECO:0000256" key="1">
    <source>
        <dbReference type="ARBA" id="ARBA00009013"/>
    </source>
</evidence>
<organism evidence="4 5">
    <name type="scientific">Dactylosporangium aurantiacum</name>
    <dbReference type="NCBI Taxonomy" id="35754"/>
    <lineage>
        <taxon>Bacteria</taxon>
        <taxon>Bacillati</taxon>
        <taxon>Actinomycetota</taxon>
        <taxon>Actinomycetes</taxon>
        <taxon>Micromonosporales</taxon>
        <taxon>Micromonosporaceae</taxon>
        <taxon>Dactylosporangium</taxon>
    </lineage>
</organism>
<dbReference type="Gene3D" id="3.30.750.24">
    <property type="entry name" value="STAS domain"/>
    <property type="match status" value="1"/>
</dbReference>
<dbReference type="OrthoDB" id="9793697at2"/>
<evidence type="ECO:0000313" key="5">
    <source>
        <dbReference type="Proteomes" id="UP001058003"/>
    </source>
</evidence>
<dbReference type="PANTHER" id="PTHR33495">
    <property type="entry name" value="ANTI-SIGMA FACTOR ANTAGONIST TM_1081-RELATED-RELATED"/>
    <property type="match status" value="1"/>
</dbReference>
<gene>
    <name evidence="4" type="ORF">Daura_24155</name>
</gene>
<dbReference type="PROSITE" id="PS50801">
    <property type="entry name" value="STAS"/>
    <property type="match status" value="1"/>
</dbReference>
<keyword evidence="5" id="KW-1185">Reference proteome</keyword>
<dbReference type="CDD" id="cd07043">
    <property type="entry name" value="STAS_anti-anti-sigma_factors"/>
    <property type="match status" value="1"/>
</dbReference>